<dbReference type="Proteomes" id="UP000640052">
    <property type="component" value="Unassembled WGS sequence"/>
</dbReference>
<sequence length="347" mass="37921">MLAMRLFGRKSEPVEPGALIADFWTWWHEARPRVDALVDAGDAGELAELVGPAVNALDESLIWEVAPGLAAKHALVVSAAGNPELRSFAHRWALAAPEADGRWEFHPSRQANPQAHDLTVDVGGHQFGMDRFVLGVRVPPGTPRVNVSAYHPIFQDIDDETRMETTLLALDWLLGEDEVARWIGDIVASEFEPIDAIAAIHLPGVVADVAQGFPGNRWARLEGQTGTGKPLTAIARYPLRPVDYPLYDQHIALTVTYRHRDPDGLPTPEAESTLTTFETHLTSALTDSAVLAAHLTTEGTRTYHIYADPTANLTPTLKPLTTSWPEGRPHLTTTPDPSWSSVAPFLT</sequence>
<evidence type="ECO:0000259" key="2">
    <source>
        <dbReference type="Pfam" id="PF05117"/>
    </source>
</evidence>
<feature type="region of interest" description="Disordered" evidence="1">
    <location>
        <begin position="321"/>
        <end position="347"/>
    </location>
</feature>
<proteinExistence type="predicted"/>
<evidence type="ECO:0000313" key="4">
    <source>
        <dbReference type="Proteomes" id="UP000640052"/>
    </source>
</evidence>
<feature type="domain" description="DUF695" evidence="2">
    <location>
        <begin position="245"/>
        <end position="346"/>
    </location>
</feature>
<keyword evidence="4" id="KW-1185">Reference proteome</keyword>
<gene>
    <name evidence="3" type="ORF">Aph01nite_31720</name>
</gene>
<name>A0A919Q9L0_9ACTN</name>
<evidence type="ECO:0000256" key="1">
    <source>
        <dbReference type="SAM" id="MobiDB-lite"/>
    </source>
</evidence>
<dbReference type="AlphaFoldDB" id="A0A919Q9L0"/>
<accession>A0A919Q9L0</accession>
<dbReference type="Pfam" id="PF05117">
    <property type="entry name" value="DUF695"/>
    <property type="match status" value="1"/>
</dbReference>
<reference evidence="3" key="1">
    <citation type="submission" date="2021-01" db="EMBL/GenBank/DDBJ databases">
        <title>Whole genome shotgun sequence of Acrocarpospora phusangensis NBRC 108782.</title>
        <authorList>
            <person name="Komaki H."/>
            <person name="Tamura T."/>
        </authorList>
    </citation>
    <scope>NUCLEOTIDE SEQUENCE</scope>
    <source>
        <strain evidence="3">NBRC 108782</strain>
    </source>
</reference>
<dbReference type="InterPro" id="IPR016097">
    <property type="entry name" value="DUF695"/>
</dbReference>
<feature type="compositionally biased region" description="Polar residues" evidence="1">
    <location>
        <begin position="331"/>
        <end position="341"/>
    </location>
</feature>
<dbReference type="EMBL" id="BOOA01000022">
    <property type="protein sequence ID" value="GIH24862.1"/>
    <property type="molecule type" value="Genomic_DNA"/>
</dbReference>
<comment type="caution">
    <text evidence="3">The sequence shown here is derived from an EMBL/GenBank/DDBJ whole genome shotgun (WGS) entry which is preliminary data.</text>
</comment>
<organism evidence="3 4">
    <name type="scientific">Acrocarpospora phusangensis</name>
    <dbReference type="NCBI Taxonomy" id="1070424"/>
    <lineage>
        <taxon>Bacteria</taxon>
        <taxon>Bacillati</taxon>
        <taxon>Actinomycetota</taxon>
        <taxon>Actinomycetes</taxon>
        <taxon>Streptosporangiales</taxon>
        <taxon>Streptosporangiaceae</taxon>
        <taxon>Acrocarpospora</taxon>
    </lineage>
</organism>
<protein>
    <recommendedName>
        <fullName evidence="2">DUF695 domain-containing protein</fullName>
    </recommendedName>
</protein>
<evidence type="ECO:0000313" key="3">
    <source>
        <dbReference type="EMBL" id="GIH24862.1"/>
    </source>
</evidence>